<evidence type="ECO:0000313" key="2">
    <source>
        <dbReference type="Proteomes" id="UP000178367"/>
    </source>
</evidence>
<protein>
    <submittedName>
        <fullName evidence="1">Uncharacterized protein</fullName>
    </submittedName>
</protein>
<accession>A0A1F5SJF4</accession>
<proteinExistence type="predicted"/>
<dbReference type="AlphaFoldDB" id="A0A1F5SJF4"/>
<evidence type="ECO:0000313" key="1">
    <source>
        <dbReference type="EMBL" id="OGF26847.1"/>
    </source>
</evidence>
<dbReference type="STRING" id="1797994.A2227_06185"/>
<comment type="caution">
    <text evidence="1">The sequence shown here is derived from an EMBL/GenBank/DDBJ whole genome shotgun (WGS) entry which is preliminary data.</text>
</comment>
<gene>
    <name evidence="1" type="ORF">A2227_06185</name>
</gene>
<organism evidence="1 2">
    <name type="scientific">Candidatus Falkowbacteria bacterium RIFOXYA2_FULL_47_19</name>
    <dbReference type="NCBI Taxonomy" id="1797994"/>
    <lineage>
        <taxon>Bacteria</taxon>
        <taxon>Candidatus Falkowiibacteriota</taxon>
    </lineage>
</organism>
<dbReference type="EMBL" id="MFGB01000013">
    <property type="protein sequence ID" value="OGF26847.1"/>
    <property type="molecule type" value="Genomic_DNA"/>
</dbReference>
<reference evidence="1 2" key="1">
    <citation type="journal article" date="2016" name="Nat. Commun.">
        <title>Thousands of microbial genomes shed light on interconnected biogeochemical processes in an aquifer system.</title>
        <authorList>
            <person name="Anantharaman K."/>
            <person name="Brown C.T."/>
            <person name="Hug L.A."/>
            <person name="Sharon I."/>
            <person name="Castelle C.J."/>
            <person name="Probst A.J."/>
            <person name="Thomas B.C."/>
            <person name="Singh A."/>
            <person name="Wilkins M.J."/>
            <person name="Karaoz U."/>
            <person name="Brodie E.L."/>
            <person name="Williams K.H."/>
            <person name="Hubbard S.S."/>
            <person name="Banfield J.F."/>
        </authorList>
    </citation>
    <scope>NUCLEOTIDE SEQUENCE [LARGE SCALE GENOMIC DNA]</scope>
</reference>
<sequence>MPNKEDLIRLAEESFPAHYRSMRRRNPDMKLPRKKRKKNFPKVLEMEVRTVSKEWEEGGEKIRGSYKEIVFKIRIERGIYEVKGFCYDDDVDADCFFYSEAPEGARKFAKLFAAHLIYNVMSEQNLSIDDWEFLPRSADSD</sequence>
<dbReference type="Proteomes" id="UP000178367">
    <property type="component" value="Unassembled WGS sequence"/>
</dbReference>
<name>A0A1F5SJF4_9BACT</name>